<evidence type="ECO:0000256" key="1">
    <source>
        <dbReference type="SAM" id="Phobius"/>
    </source>
</evidence>
<organism evidence="2 3">
    <name type="scientific">Gramella jeungdoensis</name>
    <dbReference type="NCBI Taxonomy" id="708091"/>
    <lineage>
        <taxon>Bacteria</taxon>
        <taxon>Pseudomonadati</taxon>
        <taxon>Bacteroidota</taxon>
        <taxon>Flavobacteriia</taxon>
        <taxon>Flavobacteriales</taxon>
        <taxon>Flavobacteriaceae</taxon>
        <taxon>Christiangramia</taxon>
    </lineage>
</organism>
<dbReference type="Proteomes" id="UP000298517">
    <property type="component" value="Unassembled WGS sequence"/>
</dbReference>
<gene>
    <name evidence="2" type="ORF">E2488_13250</name>
</gene>
<accession>A0A4Y8ASE2</accession>
<feature type="transmembrane region" description="Helical" evidence="1">
    <location>
        <begin position="12"/>
        <end position="29"/>
    </location>
</feature>
<reference evidence="2 3" key="1">
    <citation type="journal article" date="2011" name="J. Microbiol.">
        <title>Gramella jeungdoensis sp. nov., isolated from a solar saltern in Korea.</title>
        <authorList>
            <person name="Joung Y."/>
            <person name="Kim H."/>
            <person name="Jang T."/>
            <person name="Ahn T.S."/>
            <person name="Joh K."/>
        </authorList>
    </citation>
    <scope>NUCLEOTIDE SEQUENCE [LARGE SCALE GENOMIC DNA]</scope>
    <source>
        <strain evidence="2 3">KCTC 23123</strain>
    </source>
</reference>
<feature type="transmembrane region" description="Helical" evidence="1">
    <location>
        <begin position="35"/>
        <end position="57"/>
    </location>
</feature>
<dbReference type="EMBL" id="SNQI01000004">
    <property type="protein sequence ID" value="TEW73150.1"/>
    <property type="molecule type" value="Genomic_DNA"/>
</dbReference>
<keyword evidence="1" id="KW-0472">Membrane</keyword>
<feature type="transmembrane region" description="Helical" evidence="1">
    <location>
        <begin position="78"/>
        <end position="100"/>
    </location>
</feature>
<comment type="caution">
    <text evidence="2">The sequence shown here is derived from an EMBL/GenBank/DDBJ whole genome shotgun (WGS) entry which is preliminary data.</text>
</comment>
<sequence>MKKIHLFSKYYQSIAVIPIIATLFFSIQIKNLGISFIIIALFTKLFILLVIWFMQWLNNRKKENLYFYFNNGISQIELYTVTYLIDICILFIITFIVLWVF</sequence>
<proteinExistence type="predicted"/>
<keyword evidence="1" id="KW-1133">Transmembrane helix</keyword>
<protein>
    <submittedName>
        <fullName evidence="2">Uncharacterized protein</fullName>
    </submittedName>
</protein>
<keyword evidence="1" id="KW-0812">Transmembrane</keyword>
<name>A0A4Y8ASE2_9FLAO</name>
<keyword evidence="3" id="KW-1185">Reference proteome</keyword>
<dbReference type="RefSeq" id="WP_134248849.1">
    <property type="nucleotide sequence ID" value="NZ_SNQI01000004.1"/>
</dbReference>
<evidence type="ECO:0000313" key="3">
    <source>
        <dbReference type="Proteomes" id="UP000298517"/>
    </source>
</evidence>
<dbReference type="AlphaFoldDB" id="A0A4Y8ASE2"/>
<evidence type="ECO:0000313" key="2">
    <source>
        <dbReference type="EMBL" id="TEW73150.1"/>
    </source>
</evidence>